<evidence type="ECO:0000313" key="2">
    <source>
        <dbReference type="EMBL" id="PNX61017.1"/>
    </source>
</evidence>
<reference evidence="2 3" key="1">
    <citation type="journal article" date="2014" name="Am. J. Bot.">
        <title>Genome assembly and annotation for red clover (Trifolium pratense; Fabaceae).</title>
        <authorList>
            <person name="Istvanek J."/>
            <person name="Jaros M."/>
            <person name="Krenek A."/>
            <person name="Repkova J."/>
        </authorList>
    </citation>
    <scope>NUCLEOTIDE SEQUENCE [LARGE SCALE GENOMIC DNA]</scope>
    <source>
        <strain evidence="3">cv. Tatra</strain>
        <tissue evidence="2">Young leaves</tissue>
    </source>
</reference>
<dbReference type="AlphaFoldDB" id="A0A2K3K3Z6"/>
<dbReference type="GO" id="GO:0016301">
    <property type="term" value="F:kinase activity"/>
    <property type="evidence" value="ECO:0007669"/>
    <property type="project" value="UniProtKB-KW"/>
</dbReference>
<keyword evidence="2" id="KW-0675">Receptor</keyword>
<keyword evidence="2" id="KW-0418">Kinase</keyword>
<sequence>AISLSNVGLNPPLHTQHNEGVGGCNEGNSNAAIRQMGADRNEGRISNTPPHAQALWA</sequence>
<proteinExistence type="predicted"/>
<protein>
    <submittedName>
        <fullName evidence="2">Receptor-like protein kinase</fullName>
    </submittedName>
</protein>
<gene>
    <name evidence="2" type="ORF">L195_g060465</name>
</gene>
<feature type="non-terminal residue" evidence="2">
    <location>
        <position position="1"/>
    </location>
</feature>
<accession>A0A2K3K3Z6</accession>
<feature type="region of interest" description="Disordered" evidence="1">
    <location>
        <begin position="1"/>
        <end position="57"/>
    </location>
</feature>
<organism evidence="2 3">
    <name type="scientific">Trifolium pratense</name>
    <name type="common">Red clover</name>
    <dbReference type="NCBI Taxonomy" id="57577"/>
    <lineage>
        <taxon>Eukaryota</taxon>
        <taxon>Viridiplantae</taxon>
        <taxon>Streptophyta</taxon>
        <taxon>Embryophyta</taxon>
        <taxon>Tracheophyta</taxon>
        <taxon>Spermatophyta</taxon>
        <taxon>Magnoliopsida</taxon>
        <taxon>eudicotyledons</taxon>
        <taxon>Gunneridae</taxon>
        <taxon>Pentapetalae</taxon>
        <taxon>rosids</taxon>
        <taxon>fabids</taxon>
        <taxon>Fabales</taxon>
        <taxon>Fabaceae</taxon>
        <taxon>Papilionoideae</taxon>
        <taxon>50 kb inversion clade</taxon>
        <taxon>NPAAA clade</taxon>
        <taxon>Hologalegina</taxon>
        <taxon>IRL clade</taxon>
        <taxon>Trifolieae</taxon>
        <taxon>Trifolium</taxon>
    </lineage>
</organism>
<keyword evidence="2" id="KW-0808">Transferase</keyword>
<reference evidence="2 3" key="2">
    <citation type="journal article" date="2017" name="Front. Plant Sci.">
        <title>Gene Classification and Mining of Molecular Markers Useful in Red Clover (Trifolium pratense) Breeding.</title>
        <authorList>
            <person name="Istvanek J."/>
            <person name="Dluhosova J."/>
            <person name="Dluhos P."/>
            <person name="Patkova L."/>
            <person name="Nedelnik J."/>
            <person name="Repkova J."/>
        </authorList>
    </citation>
    <scope>NUCLEOTIDE SEQUENCE [LARGE SCALE GENOMIC DNA]</scope>
    <source>
        <strain evidence="3">cv. Tatra</strain>
        <tissue evidence="2">Young leaves</tissue>
    </source>
</reference>
<evidence type="ECO:0000256" key="1">
    <source>
        <dbReference type="SAM" id="MobiDB-lite"/>
    </source>
</evidence>
<comment type="caution">
    <text evidence="2">The sequence shown here is derived from an EMBL/GenBank/DDBJ whole genome shotgun (WGS) entry which is preliminary data.</text>
</comment>
<evidence type="ECO:0000313" key="3">
    <source>
        <dbReference type="Proteomes" id="UP000236291"/>
    </source>
</evidence>
<dbReference type="Proteomes" id="UP000236291">
    <property type="component" value="Unassembled WGS sequence"/>
</dbReference>
<dbReference type="EMBL" id="ASHM01139678">
    <property type="protein sequence ID" value="PNX61017.1"/>
    <property type="molecule type" value="Genomic_DNA"/>
</dbReference>
<name>A0A2K3K3Z6_TRIPR</name>